<accession>A0A2H0UTI7</accession>
<dbReference type="Pfam" id="PF02086">
    <property type="entry name" value="MethyltransfD12"/>
    <property type="match status" value="1"/>
</dbReference>
<dbReference type="InterPro" id="IPR002052">
    <property type="entry name" value="DNA_methylase_N6_adenine_CS"/>
</dbReference>
<dbReference type="GO" id="GO:0003676">
    <property type="term" value="F:nucleic acid binding"/>
    <property type="evidence" value="ECO:0007669"/>
    <property type="project" value="InterPro"/>
</dbReference>
<gene>
    <name evidence="6" type="ORF">COU05_03605</name>
</gene>
<evidence type="ECO:0000313" key="6">
    <source>
        <dbReference type="EMBL" id="PIR89961.1"/>
    </source>
</evidence>
<dbReference type="GO" id="GO:0009307">
    <property type="term" value="P:DNA restriction-modification system"/>
    <property type="evidence" value="ECO:0007669"/>
    <property type="project" value="InterPro"/>
</dbReference>
<keyword evidence="3 6" id="KW-0808">Transferase</keyword>
<organism evidence="6 7">
    <name type="scientific">bacterium (Candidatus Gribaldobacteria) CG10_big_fil_rev_8_21_14_0_10_37_21</name>
    <dbReference type="NCBI Taxonomy" id="2014275"/>
    <lineage>
        <taxon>Bacteria</taxon>
        <taxon>Candidatus Gribaldobacteria</taxon>
    </lineage>
</organism>
<keyword evidence="4" id="KW-0949">S-adenosyl-L-methionine</keyword>
<dbReference type="GO" id="GO:0009007">
    <property type="term" value="F:site-specific DNA-methyltransferase (adenine-specific) activity"/>
    <property type="evidence" value="ECO:0007669"/>
    <property type="project" value="UniProtKB-EC"/>
</dbReference>
<dbReference type="Gene3D" id="3.40.50.150">
    <property type="entry name" value="Vaccinia Virus protein VP39"/>
    <property type="match status" value="1"/>
</dbReference>
<proteinExistence type="predicted"/>
<name>A0A2H0UTI7_9BACT</name>
<dbReference type="InterPro" id="IPR012327">
    <property type="entry name" value="MeTrfase_D12"/>
</dbReference>
<evidence type="ECO:0000256" key="5">
    <source>
        <dbReference type="ARBA" id="ARBA00047942"/>
    </source>
</evidence>
<evidence type="ECO:0000313" key="7">
    <source>
        <dbReference type="Proteomes" id="UP000230132"/>
    </source>
</evidence>
<comment type="catalytic activity">
    <reaction evidence="5">
        <text>a 2'-deoxyadenosine in DNA + S-adenosyl-L-methionine = an N(6)-methyl-2'-deoxyadenosine in DNA + S-adenosyl-L-homocysteine + H(+)</text>
        <dbReference type="Rhea" id="RHEA:15197"/>
        <dbReference type="Rhea" id="RHEA-COMP:12418"/>
        <dbReference type="Rhea" id="RHEA-COMP:12419"/>
        <dbReference type="ChEBI" id="CHEBI:15378"/>
        <dbReference type="ChEBI" id="CHEBI:57856"/>
        <dbReference type="ChEBI" id="CHEBI:59789"/>
        <dbReference type="ChEBI" id="CHEBI:90615"/>
        <dbReference type="ChEBI" id="CHEBI:90616"/>
        <dbReference type="EC" id="2.1.1.72"/>
    </reaction>
</comment>
<comment type="caution">
    <text evidence="6">The sequence shown here is derived from an EMBL/GenBank/DDBJ whole genome shotgun (WGS) entry which is preliminary data.</text>
</comment>
<protein>
    <recommendedName>
        <fullName evidence="1">site-specific DNA-methyltransferase (adenine-specific)</fullName>
        <ecNumber evidence="1">2.1.1.72</ecNumber>
    </recommendedName>
</protein>
<dbReference type="PROSITE" id="PS00092">
    <property type="entry name" value="N6_MTASE"/>
    <property type="match status" value="1"/>
</dbReference>
<sequence length="402" mass="46790">MPKEISIFKNLNLFNERDFSYIKTQGIKYTGSKLKIIPYILENIKNLEVRTILDGFSGSTRVSQALAQAGYNVISNDIACWSEVCAKCFLLHRKNKKYYQNILDELNSLKGYNGWFTKYYGGDETTQIKMPFQIKNTRKLDAIRDKIDELKLNDIDQSVVLTSLLLALDTVDSTLGHFASYLSTWSKRSYNDLILKVPELKKTNGKHKVIRDDIFKVLKDNTFDLAYFDPPYGSNNEKMPPSRVRYSSYYHIWTSVIKNDKPAIFGKVNRREDTRDLVSASVFEEFRKNEKGNFIAIEAIKKMIQSTQARYILLSYSSGGRATKEELEKIFEETGKILKVIKIDYKKNIMATMRWTNEWVNSDDQHEEYLFLMEKAINNYDSFTKKKLQKILLDDSKLPLLM</sequence>
<evidence type="ECO:0000256" key="4">
    <source>
        <dbReference type="ARBA" id="ARBA00022691"/>
    </source>
</evidence>
<reference evidence="7" key="1">
    <citation type="submission" date="2017-09" db="EMBL/GenBank/DDBJ databases">
        <title>Depth-based differentiation of microbial function through sediment-hosted aquifers and enrichment of novel symbionts in the deep terrestrial subsurface.</title>
        <authorList>
            <person name="Probst A.J."/>
            <person name="Ladd B."/>
            <person name="Jarett J.K."/>
            <person name="Geller-Mcgrath D.E."/>
            <person name="Sieber C.M.K."/>
            <person name="Emerson J.B."/>
            <person name="Anantharaman K."/>
            <person name="Thomas B.C."/>
            <person name="Malmstrom R."/>
            <person name="Stieglmeier M."/>
            <person name="Klingl A."/>
            <person name="Woyke T."/>
            <person name="Ryan C.M."/>
            <person name="Banfield J.F."/>
        </authorList>
    </citation>
    <scope>NUCLEOTIDE SEQUENCE [LARGE SCALE GENOMIC DNA]</scope>
</reference>
<keyword evidence="2 6" id="KW-0489">Methyltransferase</keyword>
<evidence type="ECO:0000256" key="2">
    <source>
        <dbReference type="ARBA" id="ARBA00022603"/>
    </source>
</evidence>
<dbReference type="PRINTS" id="PR00505">
    <property type="entry name" value="D12N6MTFRASE"/>
</dbReference>
<evidence type="ECO:0000256" key="3">
    <source>
        <dbReference type="ARBA" id="ARBA00022679"/>
    </source>
</evidence>
<dbReference type="InterPro" id="IPR029063">
    <property type="entry name" value="SAM-dependent_MTases_sf"/>
</dbReference>
<dbReference type="SUPFAM" id="SSF53335">
    <property type="entry name" value="S-adenosyl-L-methionine-dependent methyltransferases"/>
    <property type="match status" value="1"/>
</dbReference>
<dbReference type="Proteomes" id="UP000230132">
    <property type="component" value="Unassembled WGS sequence"/>
</dbReference>
<evidence type="ECO:0000256" key="1">
    <source>
        <dbReference type="ARBA" id="ARBA00011900"/>
    </source>
</evidence>
<dbReference type="AlphaFoldDB" id="A0A2H0UTI7"/>
<dbReference type="EMBL" id="PFAX01000037">
    <property type="protein sequence ID" value="PIR89961.1"/>
    <property type="molecule type" value="Genomic_DNA"/>
</dbReference>
<dbReference type="EC" id="2.1.1.72" evidence="1"/>
<dbReference type="GO" id="GO:0032259">
    <property type="term" value="P:methylation"/>
    <property type="evidence" value="ECO:0007669"/>
    <property type="project" value="UniProtKB-KW"/>
</dbReference>